<feature type="compositionally biased region" description="Basic residues" evidence="1">
    <location>
        <begin position="14"/>
        <end position="25"/>
    </location>
</feature>
<accession>A0A975IP37</accession>
<dbReference type="KEGG" id="aarc:G127AT_03165"/>
<reference evidence="2" key="1">
    <citation type="submission" date="2021-03" db="EMBL/GenBank/DDBJ databases">
        <title>Agromyces archimandritus sp. nov., isolated from the cockroach Archimandrita tessellata.</title>
        <authorList>
            <person name="Guzman J."/>
            <person name="Ortuzar M."/>
            <person name="Poehlein A."/>
            <person name="Daniel R."/>
            <person name="Trujillo M."/>
            <person name="Vilcinskas A."/>
        </authorList>
    </citation>
    <scope>NUCLEOTIDE SEQUENCE</scope>
    <source>
        <strain evidence="2">G127AT</strain>
    </source>
</reference>
<evidence type="ECO:0000256" key="1">
    <source>
        <dbReference type="SAM" id="MobiDB-lite"/>
    </source>
</evidence>
<feature type="region of interest" description="Disordered" evidence="1">
    <location>
        <begin position="1"/>
        <end position="29"/>
    </location>
</feature>
<gene>
    <name evidence="2" type="ORF">G127AT_03165</name>
</gene>
<keyword evidence="3" id="KW-1185">Reference proteome</keyword>
<sequence length="147" mass="16905">MPRPRRVASIPASPRRRVRGRHGRGLRSSVTGPYLPPLRTRYDEFDLAVAAAANLLRDLIPELDGVVFEVAQAPAEAVHGDHIDRWHVSHDERRIVFYRLPIIRFLRKEEGEEIDERFVVESCVFRAVADLLGRDPWDLAPGRYRGF</sequence>
<organism evidence="2 3">
    <name type="scientific">Agromyces archimandritae</name>
    <dbReference type="NCBI Taxonomy" id="2781962"/>
    <lineage>
        <taxon>Bacteria</taxon>
        <taxon>Bacillati</taxon>
        <taxon>Actinomycetota</taxon>
        <taxon>Actinomycetes</taxon>
        <taxon>Micrococcales</taxon>
        <taxon>Microbacteriaceae</taxon>
        <taxon>Agromyces</taxon>
    </lineage>
</organism>
<name>A0A975IP37_9MICO</name>
<dbReference type="EMBL" id="CP071696">
    <property type="protein sequence ID" value="QTX05243.1"/>
    <property type="molecule type" value="Genomic_DNA"/>
</dbReference>
<protein>
    <recommendedName>
        <fullName evidence="4">Metallopeptidase family protein</fullName>
    </recommendedName>
</protein>
<proteinExistence type="predicted"/>
<dbReference type="SUPFAM" id="SSF55486">
    <property type="entry name" value="Metalloproteases ('zincins'), catalytic domain"/>
    <property type="match status" value="1"/>
</dbReference>
<dbReference type="RefSeq" id="WP_210899691.1">
    <property type="nucleotide sequence ID" value="NZ_CP071696.1"/>
</dbReference>
<dbReference type="Proteomes" id="UP000671914">
    <property type="component" value="Chromosome"/>
</dbReference>
<evidence type="ECO:0000313" key="3">
    <source>
        <dbReference type="Proteomes" id="UP000671914"/>
    </source>
</evidence>
<evidence type="ECO:0008006" key="4">
    <source>
        <dbReference type="Google" id="ProtNLM"/>
    </source>
</evidence>
<dbReference type="AlphaFoldDB" id="A0A975IP37"/>
<evidence type="ECO:0000313" key="2">
    <source>
        <dbReference type="EMBL" id="QTX05243.1"/>
    </source>
</evidence>